<dbReference type="Proteomes" id="UP001208938">
    <property type="component" value="Unassembled WGS sequence"/>
</dbReference>
<keyword evidence="2" id="KW-1185">Reference proteome</keyword>
<sequence length="245" mass="26035">MTVIYAFPPLKYTATLIDDELPSRSSRGVFSGQDYVSSSGPRRRIIRVTASSLSGNRDGAGMSASLNRLLDGGVNLVRMACPSINWCHEARPLASAPLTWTTEGDPLEWTDGGDSLLWFTGPALAATVTTLNGFDALALSGLTPGALVCRAYDVIRVYVEGEDGGASRAVKTVFADASGDAVIPLFDALPAGIVSVGDTETAVFRVTSRSPSDQPVSGNWMYSWALREVLPGEYPEDATEVDPWA</sequence>
<evidence type="ECO:0000313" key="2">
    <source>
        <dbReference type="Proteomes" id="UP001208938"/>
    </source>
</evidence>
<comment type="caution">
    <text evidence="1">The sequence shown here is derived from an EMBL/GenBank/DDBJ whole genome shotgun (WGS) entry which is preliminary data.</text>
</comment>
<evidence type="ECO:0000313" key="1">
    <source>
        <dbReference type="EMBL" id="MCW1932608.1"/>
    </source>
</evidence>
<accession>A0ABT3GYP6</accession>
<evidence type="ECO:0008006" key="3">
    <source>
        <dbReference type="Google" id="ProtNLM"/>
    </source>
</evidence>
<reference evidence="1 2" key="1">
    <citation type="submission" date="2022-10" db="EMBL/GenBank/DDBJ databases">
        <title>Pararhodobacter sp. nov., isolated from marine algae.</title>
        <authorList>
            <person name="Choi B.J."/>
            <person name="Kim J.M."/>
            <person name="Lee J.K."/>
            <person name="Choi D.G."/>
            <person name="Jeon C.O."/>
        </authorList>
    </citation>
    <scope>NUCLEOTIDE SEQUENCE [LARGE SCALE GENOMIC DNA]</scope>
    <source>
        <strain evidence="1 2">ZQ420</strain>
    </source>
</reference>
<gene>
    <name evidence="1" type="ORF">OKW52_10160</name>
</gene>
<dbReference type="RefSeq" id="WP_264505594.1">
    <property type="nucleotide sequence ID" value="NZ_JAPDFL010000001.1"/>
</dbReference>
<name>A0ABT3GYP6_9RHOB</name>
<dbReference type="EMBL" id="JAPDFL010000001">
    <property type="protein sequence ID" value="MCW1932608.1"/>
    <property type="molecule type" value="Genomic_DNA"/>
</dbReference>
<proteinExistence type="predicted"/>
<organism evidence="1 2">
    <name type="scientific">Pararhodobacter zhoushanensis</name>
    <dbReference type="NCBI Taxonomy" id="2479545"/>
    <lineage>
        <taxon>Bacteria</taxon>
        <taxon>Pseudomonadati</taxon>
        <taxon>Pseudomonadota</taxon>
        <taxon>Alphaproteobacteria</taxon>
        <taxon>Rhodobacterales</taxon>
        <taxon>Paracoccaceae</taxon>
        <taxon>Pararhodobacter</taxon>
    </lineage>
</organism>
<protein>
    <recommendedName>
        <fullName evidence="3">Minor tail protein</fullName>
    </recommendedName>
</protein>